<evidence type="ECO:0000259" key="4">
    <source>
        <dbReference type="PROSITE" id="PS51065"/>
    </source>
</evidence>
<evidence type="ECO:0000256" key="1">
    <source>
        <dbReference type="ARBA" id="ARBA00022737"/>
    </source>
</evidence>
<dbReference type="Gene3D" id="2.60.120.920">
    <property type="match status" value="1"/>
</dbReference>
<evidence type="ECO:0000259" key="3">
    <source>
        <dbReference type="PROSITE" id="PS50017"/>
    </source>
</evidence>
<gene>
    <name evidence="5" type="ORF">EDS130_LOCUS15661</name>
</gene>
<dbReference type="InterPro" id="IPR032171">
    <property type="entry name" value="COR-A"/>
</dbReference>
<dbReference type="InterPro" id="IPR043136">
    <property type="entry name" value="B30.2/SPRY_sf"/>
</dbReference>
<feature type="compositionally biased region" description="Polar residues" evidence="2">
    <location>
        <begin position="1188"/>
        <end position="1198"/>
    </location>
</feature>
<dbReference type="GO" id="GO:0007165">
    <property type="term" value="P:signal transduction"/>
    <property type="evidence" value="ECO:0007669"/>
    <property type="project" value="InterPro"/>
</dbReference>
<keyword evidence="1" id="KW-0677">Repeat</keyword>
<dbReference type="SUPFAM" id="SSF47986">
    <property type="entry name" value="DEATH domain"/>
    <property type="match status" value="1"/>
</dbReference>
<organism evidence="5 6">
    <name type="scientific">Adineta ricciae</name>
    <name type="common">Rotifer</name>
    <dbReference type="NCBI Taxonomy" id="249248"/>
    <lineage>
        <taxon>Eukaryota</taxon>
        <taxon>Metazoa</taxon>
        <taxon>Spiralia</taxon>
        <taxon>Gnathifera</taxon>
        <taxon>Rotifera</taxon>
        <taxon>Eurotatoria</taxon>
        <taxon>Bdelloidea</taxon>
        <taxon>Adinetida</taxon>
        <taxon>Adinetidae</taxon>
        <taxon>Adineta</taxon>
    </lineage>
</organism>
<comment type="caution">
    <text evidence="5">The sequence shown here is derived from an EMBL/GenBank/DDBJ whole genome shotgun (WGS) entry which is preliminary data.</text>
</comment>
<dbReference type="Gene3D" id="1.10.10.10">
    <property type="entry name" value="Winged helix-like DNA-binding domain superfamily/Winged helix DNA-binding domain"/>
    <property type="match status" value="1"/>
</dbReference>
<dbReference type="SUPFAM" id="SSF52200">
    <property type="entry name" value="Toll/Interleukin receptor TIR domain"/>
    <property type="match status" value="1"/>
</dbReference>
<protein>
    <submittedName>
        <fullName evidence="5">Uncharacterized protein</fullName>
    </submittedName>
</protein>
<feature type="compositionally biased region" description="Low complexity" evidence="2">
    <location>
        <begin position="790"/>
        <end position="804"/>
    </location>
</feature>
<evidence type="ECO:0000313" key="5">
    <source>
        <dbReference type="EMBL" id="CAF1016417.1"/>
    </source>
</evidence>
<dbReference type="Pfam" id="PF00531">
    <property type="entry name" value="Death"/>
    <property type="match status" value="1"/>
</dbReference>
<dbReference type="InterPro" id="IPR006573">
    <property type="entry name" value="NHR_dom"/>
</dbReference>
<sequence>MALSFDQTSHGAAISIASDGLSARRTTGFANGIVFTNRPMNIFEKITFEVDQQPSSIWQGSLRLGLYTDQQIPTDDLPLSTMEANLSASYTMVSLEKYVNLYSEIRVTVWLTQNYSLNYAINNVLRGTLIDNVILDENNSTGLLRPRLVFDLYGNTTKVQLIRDDDAVPYEIKARGLDAIRHFQTACDTGTTSVRRTLLLLVGPKFCGKTCLKQVLLSNYDNDDNHNLSSDLSSSCSINIDQSHTWSLTKSNLHRNSTHESLSTMIQEFDENRPSKSAVQQHEYESQLVHNIILNLLKRRYELHTVHEKKDKNWKETLLDDLKLVYPTPMIPLTIRSLVEKQLIQMKSSDPHAVLANLMSNSGKSKEEKPHDYQRLRLDLWDMPGSTSSCGITHQIFLSSRAIYLLVFDLTKDLDQPCEWNKEITNLDHLSYIMHSVYCYSANINRGRTDEEGVDNQHLSPPIILVGTHRNLLPHANKNNTIDNKMSTIRAMIATKPYAKHVIEPYFTVDTLRSDAADVEQIEQLRQLIEETALAEHYIGEQIPTRWLHFENDLNRLKHQQENFYASLDQICDIARTQDICSSDELKTLLDFYHDLGVIVYFDNTQDMFLKNTLILRPQKLIQLMRRLVFNDNAENGNDDGIIDERTFENLCQPFIEQKQSLLALLKKFDLLCECTSSAALCKQYYIPGCMRRVYTEKSSTEKDDQSVVFYYLFDGFFPESLFHQILVRTIKWTQSHHASSPKLNYRRGKFLLDDHHLLILTASSMKYARMKVQIIRTDIATAIPNPTTTTAAASSNNSNNSNNKNQDEINPQLADPVVVAKVRKFLESLLNEIKSTWIRRLAFQCMVVCPCGKICDLHKIPYCSNNFCLHFLNLDHCLSNPIVECSFRRVPTSQYRNWFPKLTTTRAVPIIDILYDQKSMNHFFEDSNLPGWIRSTAKLLSTSVININLNKSSSENRTWVILAKKLGYQQSVIDQFALSRNPSLQLITDWIVRSGNSSLAVDMLLATMKQIGRDDLVEIISREREAQYSLPSVFISYQWDAQDEVKELRNFLELVGFTCWMDMGQIGGGELLYEKIDHGIRNAKVVICCITPMYIVSNMCQRELVLADMLKKPIVPIMFESTLWPPMGAASLILSQLAYVDLKGNFSRVFNELFSIDPYLLGAGGHGGSGRAADLQARYNEIASMVSRHTTSSSPSTFRRLVHSSSIDKRGTAHPSSALAALTTARHTKQARNHQRHNTDSLNSNESSNESMSEDDFDYDYNETDGSDHPVRPIEPILTASNIVPPVGTSLNQPFQIRSSVHLEHRLGPMTNNHSPPNVNSSVASCTVCSIL</sequence>
<dbReference type="InterPro" id="IPR036388">
    <property type="entry name" value="WH-like_DNA-bd_sf"/>
</dbReference>
<dbReference type="InterPro" id="IPR027417">
    <property type="entry name" value="P-loop_NTPase"/>
</dbReference>
<evidence type="ECO:0000313" key="6">
    <source>
        <dbReference type="Proteomes" id="UP000663852"/>
    </source>
</evidence>
<dbReference type="InterPro" id="IPR035897">
    <property type="entry name" value="Toll_tir_struct_dom_sf"/>
</dbReference>
<dbReference type="PANTHER" id="PTHR47508:SF4">
    <property type="match status" value="1"/>
</dbReference>
<dbReference type="InterPro" id="IPR000488">
    <property type="entry name" value="Death_dom"/>
</dbReference>
<evidence type="ECO:0000256" key="2">
    <source>
        <dbReference type="SAM" id="MobiDB-lite"/>
    </source>
</evidence>
<feature type="compositionally biased region" description="Basic residues" evidence="2">
    <location>
        <begin position="1227"/>
        <end position="1237"/>
    </location>
</feature>
<name>A0A814HWS6_ADIRI</name>
<dbReference type="SMART" id="SM00588">
    <property type="entry name" value="NEUZ"/>
    <property type="match status" value="1"/>
</dbReference>
<dbReference type="PANTHER" id="PTHR47508">
    <property type="entry name" value="SAM DOMAIN-CONTAINING PROTEIN-RELATED"/>
    <property type="match status" value="1"/>
</dbReference>
<dbReference type="Pfam" id="PF07177">
    <property type="entry name" value="Neuralized"/>
    <property type="match status" value="1"/>
</dbReference>
<dbReference type="Gene3D" id="1.10.533.10">
    <property type="entry name" value="Death Domain, Fas"/>
    <property type="match status" value="1"/>
</dbReference>
<feature type="domain" description="Death" evidence="3">
    <location>
        <begin position="960"/>
        <end position="1025"/>
    </location>
</feature>
<dbReference type="Gene3D" id="3.40.50.10140">
    <property type="entry name" value="Toll/interleukin-1 receptor homology (TIR) domain"/>
    <property type="match status" value="1"/>
</dbReference>
<dbReference type="PROSITE" id="PS51065">
    <property type="entry name" value="NHR"/>
    <property type="match status" value="1"/>
</dbReference>
<dbReference type="Pfam" id="PF13676">
    <property type="entry name" value="TIR_2"/>
    <property type="match status" value="1"/>
</dbReference>
<dbReference type="Proteomes" id="UP000663852">
    <property type="component" value="Unassembled WGS sequence"/>
</dbReference>
<feature type="region of interest" description="Disordered" evidence="2">
    <location>
        <begin position="790"/>
        <end position="810"/>
    </location>
</feature>
<dbReference type="EMBL" id="CAJNOJ010000066">
    <property type="protein sequence ID" value="CAF1016417.1"/>
    <property type="molecule type" value="Genomic_DNA"/>
</dbReference>
<dbReference type="Pfam" id="PF16095">
    <property type="entry name" value="COR-A"/>
    <property type="match status" value="1"/>
</dbReference>
<dbReference type="SMART" id="SM00005">
    <property type="entry name" value="DEATH"/>
    <property type="match status" value="1"/>
</dbReference>
<accession>A0A814HWS6</accession>
<proteinExistence type="predicted"/>
<feature type="domain" description="NHR" evidence="4">
    <location>
        <begin position="2"/>
        <end position="164"/>
    </location>
</feature>
<dbReference type="Gene3D" id="3.40.50.300">
    <property type="entry name" value="P-loop containing nucleotide triphosphate hydrolases"/>
    <property type="match status" value="1"/>
</dbReference>
<feature type="compositionally biased region" description="Low complexity" evidence="2">
    <location>
        <begin position="1241"/>
        <end position="1252"/>
    </location>
</feature>
<dbReference type="InterPro" id="IPR011029">
    <property type="entry name" value="DEATH-like_dom_sf"/>
</dbReference>
<dbReference type="InterPro" id="IPR000157">
    <property type="entry name" value="TIR_dom"/>
</dbReference>
<dbReference type="OrthoDB" id="6078042at2759"/>
<dbReference type="PROSITE" id="PS50017">
    <property type="entry name" value="DEATH_DOMAIN"/>
    <property type="match status" value="1"/>
</dbReference>
<reference evidence="5" key="1">
    <citation type="submission" date="2021-02" db="EMBL/GenBank/DDBJ databases">
        <authorList>
            <person name="Nowell W R."/>
        </authorList>
    </citation>
    <scope>NUCLEOTIDE SEQUENCE</scope>
</reference>
<feature type="region of interest" description="Disordered" evidence="2">
    <location>
        <begin position="1187"/>
        <end position="1260"/>
    </location>
</feature>